<name>A0ACC0ARN4_CATRO</name>
<comment type="caution">
    <text evidence="1">The sequence shown here is derived from an EMBL/GenBank/DDBJ whole genome shotgun (WGS) entry which is preliminary data.</text>
</comment>
<dbReference type="Proteomes" id="UP001060085">
    <property type="component" value="Linkage Group LG05"/>
</dbReference>
<evidence type="ECO:0000313" key="2">
    <source>
        <dbReference type="Proteomes" id="UP001060085"/>
    </source>
</evidence>
<sequence length="314" mass="34876">MKISKAQILGRPHRHLQGFWRASVVATQAKTSQQSVVWSNESFAELFSSKSTAPSPPIIKTVNLYKGEPALYFDPHEILNLVAPFKLTLVGKFSHGRPSMDVLRKEFPKVSFKGSFSMGWMDSRHMLIHFDFGRRLYEVLDEGDMVFSRVSSSEPSILLAWVSLEGLPIHFFNKAALFSIATAIGNPLKIAEATTNLTRPSVPRVCIEVDLLKQLQQRIWIGVGAIYGFWQDVCYENLPPYCAHCLKMGHSYSNGCQIIGPKDPNGKKPAGTSFVADKGIKPLDKSVSYASCSSRNICNFSQATMGSCFQDCSN</sequence>
<accession>A0ACC0ARN4</accession>
<keyword evidence="2" id="KW-1185">Reference proteome</keyword>
<evidence type="ECO:0000313" key="1">
    <source>
        <dbReference type="EMBL" id="KAI5663628.1"/>
    </source>
</evidence>
<dbReference type="EMBL" id="CM044705">
    <property type="protein sequence ID" value="KAI5663628.1"/>
    <property type="molecule type" value="Genomic_DNA"/>
</dbReference>
<reference evidence="2" key="1">
    <citation type="journal article" date="2023" name="Nat. Plants">
        <title>Single-cell RNA sequencing provides a high-resolution roadmap for understanding the multicellular compartmentation of specialized metabolism.</title>
        <authorList>
            <person name="Sun S."/>
            <person name="Shen X."/>
            <person name="Li Y."/>
            <person name="Li Y."/>
            <person name="Wang S."/>
            <person name="Li R."/>
            <person name="Zhang H."/>
            <person name="Shen G."/>
            <person name="Guo B."/>
            <person name="Wei J."/>
            <person name="Xu J."/>
            <person name="St-Pierre B."/>
            <person name="Chen S."/>
            <person name="Sun C."/>
        </authorList>
    </citation>
    <scope>NUCLEOTIDE SEQUENCE [LARGE SCALE GENOMIC DNA]</scope>
</reference>
<organism evidence="1 2">
    <name type="scientific">Catharanthus roseus</name>
    <name type="common">Madagascar periwinkle</name>
    <name type="synonym">Vinca rosea</name>
    <dbReference type="NCBI Taxonomy" id="4058"/>
    <lineage>
        <taxon>Eukaryota</taxon>
        <taxon>Viridiplantae</taxon>
        <taxon>Streptophyta</taxon>
        <taxon>Embryophyta</taxon>
        <taxon>Tracheophyta</taxon>
        <taxon>Spermatophyta</taxon>
        <taxon>Magnoliopsida</taxon>
        <taxon>eudicotyledons</taxon>
        <taxon>Gunneridae</taxon>
        <taxon>Pentapetalae</taxon>
        <taxon>asterids</taxon>
        <taxon>lamiids</taxon>
        <taxon>Gentianales</taxon>
        <taxon>Apocynaceae</taxon>
        <taxon>Rauvolfioideae</taxon>
        <taxon>Vinceae</taxon>
        <taxon>Catharanthinae</taxon>
        <taxon>Catharanthus</taxon>
    </lineage>
</organism>
<protein>
    <submittedName>
        <fullName evidence="1">Uncharacterized protein</fullName>
    </submittedName>
</protein>
<proteinExistence type="predicted"/>
<gene>
    <name evidence="1" type="ORF">M9H77_22951</name>
</gene>